<evidence type="ECO:0000313" key="2">
    <source>
        <dbReference type="EMBL" id="UQC78067.1"/>
    </source>
</evidence>
<dbReference type="Proteomes" id="UP000830671">
    <property type="component" value="Chromosome 2"/>
</dbReference>
<accession>A0A9Q8WCU4</accession>
<sequence length="84" mass="9566">MKACTCLLVLFRQTVSLQYFHSMPHVGNLPYYVGLYKVNCNGPRGMNRQVKHGVRHAIACGIHPFQYKRTLDTDTLIPLIPLIP</sequence>
<name>A0A9Q8WCU4_9PEZI</name>
<reference evidence="2" key="1">
    <citation type="journal article" date="2021" name="Mol. Plant Microbe Interact.">
        <title>Complete Genome Sequence of the Plant-Pathogenic Fungus Colletotrichum lupini.</title>
        <authorList>
            <person name="Baroncelli R."/>
            <person name="Pensec F."/>
            <person name="Da Lio D."/>
            <person name="Boufleur T."/>
            <person name="Vicente I."/>
            <person name="Sarrocco S."/>
            <person name="Picot A."/>
            <person name="Baraldi E."/>
            <person name="Sukno S."/>
            <person name="Thon M."/>
            <person name="Le Floch G."/>
        </authorList>
    </citation>
    <scope>NUCLEOTIDE SEQUENCE</scope>
    <source>
        <strain evidence="2">IMI 504893</strain>
    </source>
</reference>
<evidence type="ECO:0000256" key="1">
    <source>
        <dbReference type="SAM" id="SignalP"/>
    </source>
</evidence>
<keyword evidence="1" id="KW-0732">Signal</keyword>
<organism evidence="2 3">
    <name type="scientific">Colletotrichum lupini</name>
    <dbReference type="NCBI Taxonomy" id="145971"/>
    <lineage>
        <taxon>Eukaryota</taxon>
        <taxon>Fungi</taxon>
        <taxon>Dikarya</taxon>
        <taxon>Ascomycota</taxon>
        <taxon>Pezizomycotina</taxon>
        <taxon>Sordariomycetes</taxon>
        <taxon>Hypocreomycetidae</taxon>
        <taxon>Glomerellales</taxon>
        <taxon>Glomerellaceae</taxon>
        <taxon>Colletotrichum</taxon>
        <taxon>Colletotrichum acutatum species complex</taxon>
    </lineage>
</organism>
<proteinExistence type="predicted"/>
<feature type="signal peptide" evidence="1">
    <location>
        <begin position="1"/>
        <end position="16"/>
    </location>
</feature>
<dbReference type="EMBL" id="CP019474">
    <property type="protein sequence ID" value="UQC78067.1"/>
    <property type="molecule type" value="Genomic_DNA"/>
</dbReference>
<dbReference type="KEGG" id="clup:CLUP02_03541"/>
<protein>
    <recommendedName>
        <fullName evidence="4">Secreted protein</fullName>
    </recommendedName>
</protein>
<dbReference type="GeneID" id="73337571"/>
<evidence type="ECO:0008006" key="4">
    <source>
        <dbReference type="Google" id="ProtNLM"/>
    </source>
</evidence>
<keyword evidence="3" id="KW-1185">Reference proteome</keyword>
<gene>
    <name evidence="2" type="ORF">CLUP02_03541</name>
</gene>
<dbReference type="AlphaFoldDB" id="A0A9Q8WCU4"/>
<dbReference type="RefSeq" id="XP_049139704.1">
    <property type="nucleotide sequence ID" value="XM_049282561.1"/>
</dbReference>
<evidence type="ECO:0000313" key="3">
    <source>
        <dbReference type="Proteomes" id="UP000830671"/>
    </source>
</evidence>
<feature type="chain" id="PRO_5040429767" description="Secreted protein" evidence="1">
    <location>
        <begin position="17"/>
        <end position="84"/>
    </location>
</feature>